<feature type="active site" description="Proton acceptor" evidence="4">
    <location>
        <position position="368"/>
    </location>
</feature>
<name>A0AAW0B9X9_9AGAR</name>
<dbReference type="PRINTS" id="PR00412">
    <property type="entry name" value="EPOXHYDRLASE"/>
</dbReference>
<evidence type="ECO:0000313" key="7">
    <source>
        <dbReference type="Proteomes" id="UP001362999"/>
    </source>
</evidence>
<evidence type="ECO:0000313" key="6">
    <source>
        <dbReference type="EMBL" id="KAK7023085.1"/>
    </source>
</evidence>
<dbReference type="Gene3D" id="3.40.50.1820">
    <property type="entry name" value="alpha/beta hydrolase"/>
    <property type="match status" value="1"/>
</dbReference>
<dbReference type="PANTHER" id="PTHR21661">
    <property type="entry name" value="EPOXIDE HYDROLASE 1-RELATED"/>
    <property type="match status" value="1"/>
</dbReference>
<feature type="active site" description="Proton donor" evidence="4">
    <location>
        <position position="313"/>
    </location>
</feature>
<dbReference type="AlphaFoldDB" id="A0AAW0B9X9"/>
<evidence type="ECO:0000256" key="3">
    <source>
        <dbReference type="ARBA" id="ARBA00022801"/>
    </source>
</evidence>
<evidence type="ECO:0000259" key="5">
    <source>
        <dbReference type="Pfam" id="PF06441"/>
    </source>
</evidence>
<dbReference type="Pfam" id="PF06441">
    <property type="entry name" value="EHN"/>
    <property type="match status" value="1"/>
</dbReference>
<feature type="domain" description="Epoxide hydrolase N-terminal" evidence="5">
    <location>
        <begin position="5"/>
        <end position="114"/>
    </location>
</feature>
<dbReference type="GO" id="GO:0097176">
    <property type="term" value="P:epoxide metabolic process"/>
    <property type="evidence" value="ECO:0007669"/>
    <property type="project" value="TreeGrafter"/>
</dbReference>
<evidence type="ECO:0000256" key="4">
    <source>
        <dbReference type="PIRSR" id="PIRSR001112-1"/>
    </source>
</evidence>
<dbReference type="InterPro" id="IPR029058">
    <property type="entry name" value="AB_hydrolase_fold"/>
</dbReference>
<gene>
    <name evidence="6" type="ORF">R3P38DRAFT_2532312</name>
</gene>
<keyword evidence="7" id="KW-1185">Reference proteome</keyword>
<dbReference type="InterPro" id="IPR016292">
    <property type="entry name" value="Epoxide_hydrolase"/>
</dbReference>
<dbReference type="InterPro" id="IPR010497">
    <property type="entry name" value="Epoxide_hydro_N"/>
</dbReference>
<dbReference type="SUPFAM" id="SSF53474">
    <property type="entry name" value="alpha/beta-Hydrolases"/>
    <property type="match status" value="1"/>
</dbReference>
<dbReference type="EMBL" id="JAWWNJ010000036">
    <property type="protein sequence ID" value="KAK7023085.1"/>
    <property type="molecule type" value="Genomic_DNA"/>
</dbReference>
<dbReference type="InterPro" id="IPR000639">
    <property type="entry name" value="Epox_hydrolase-like"/>
</dbReference>
<keyword evidence="2" id="KW-0058">Aromatic hydrocarbons catabolism</keyword>
<comment type="caution">
    <text evidence="6">The sequence shown here is derived from an EMBL/GenBank/DDBJ whole genome shotgun (WGS) entry which is preliminary data.</text>
</comment>
<dbReference type="PIRSF" id="PIRSF001112">
    <property type="entry name" value="Epoxide_hydrolase"/>
    <property type="match status" value="1"/>
</dbReference>
<dbReference type="PANTHER" id="PTHR21661:SF35">
    <property type="entry name" value="EPOXIDE HYDROLASE"/>
    <property type="match status" value="1"/>
</dbReference>
<reference evidence="6 7" key="1">
    <citation type="journal article" date="2024" name="J Genomics">
        <title>Draft genome sequencing and assembly of Favolaschia claudopus CIRM-BRFM 2984 isolated from oak limbs.</title>
        <authorList>
            <person name="Navarro D."/>
            <person name="Drula E."/>
            <person name="Chaduli D."/>
            <person name="Cazenave R."/>
            <person name="Ahrendt S."/>
            <person name="Wang J."/>
            <person name="Lipzen A."/>
            <person name="Daum C."/>
            <person name="Barry K."/>
            <person name="Grigoriev I.V."/>
            <person name="Favel A."/>
            <person name="Rosso M.N."/>
            <person name="Martin F."/>
        </authorList>
    </citation>
    <scope>NUCLEOTIDE SEQUENCE [LARGE SCALE GENOMIC DNA]</scope>
    <source>
        <strain evidence="6 7">CIRM-BRFM 2984</strain>
    </source>
</reference>
<dbReference type="GO" id="GO:0004301">
    <property type="term" value="F:epoxide hydrolase activity"/>
    <property type="evidence" value="ECO:0007669"/>
    <property type="project" value="TreeGrafter"/>
</dbReference>
<feature type="active site" description="Nucleophile" evidence="4">
    <location>
        <position position="179"/>
    </location>
</feature>
<comment type="similarity">
    <text evidence="1">Belongs to the peptidase S33 family.</text>
</comment>
<protein>
    <submittedName>
        <fullName evidence="6">Alpha/Beta hydrolase protein</fullName>
    </submittedName>
</protein>
<keyword evidence="3 6" id="KW-0378">Hydrolase</keyword>
<evidence type="ECO:0000256" key="2">
    <source>
        <dbReference type="ARBA" id="ARBA00022797"/>
    </source>
</evidence>
<accession>A0AAW0B9X9</accession>
<dbReference type="Proteomes" id="UP001362999">
    <property type="component" value="Unassembled WGS sequence"/>
</dbReference>
<evidence type="ECO:0000256" key="1">
    <source>
        <dbReference type="ARBA" id="ARBA00010088"/>
    </source>
</evidence>
<organism evidence="6 7">
    <name type="scientific">Favolaschia claudopus</name>
    <dbReference type="NCBI Taxonomy" id="2862362"/>
    <lineage>
        <taxon>Eukaryota</taxon>
        <taxon>Fungi</taxon>
        <taxon>Dikarya</taxon>
        <taxon>Basidiomycota</taxon>
        <taxon>Agaricomycotina</taxon>
        <taxon>Agaricomycetes</taxon>
        <taxon>Agaricomycetidae</taxon>
        <taxon>Agaricales</taxon>
        <taxon>Marasmiineae</taxon>
        <taxon>Mycenaceae</taxon>
        <taxon>Favolaschia</taxon>
    </lineage>
</organism>
<sequence>MAESTFKISVSDDEINELRQKLRLTRFPDELDDAGWDYGAPLAHIRRLVDRWQNEYDWKAHEAQINAELPQFTRPISVEGHGTLTIHYVHQKSTVPDAIPLLFVHGWPGNFLEIRKILPLLVQSSPEFPSFHVVALGLPGYGWSEAPKKKGFRLDQYAEVGNKLMLALGYPQYVTQGGDLGFQITRRIAKNYGGKHSKAWHTNFPIAIRPSFFASPVAYILDLVTPRTEWEKAGLARSEWFEKSGRGYYHEHSTKPQTLGYSLADSPVGLLAWLYEKFIAWTDDYPWDDDEILTWVSSYYFSGPGPAASLRIYYELHNGDKRFLSPAEAPTIPYGMSYFPKDVIVVPRIWKRLLGNVVFEAQHEEGGHFISHEKPELLVGDVRKMFGRNGPAFGVVPGKTGYA</sequence>
<proteinExistence type="inferred from homology"/>